<accession>A0ACB9BPK7</accession>
<dbReference type="Proteomes" id="UP001055811">
    <property type="component" value="Linkage Group LG06"/>
</dbReference>
<organism evidence="1 2">
    <name type="scientific">Cichorium intybus</name>
    <name type="common">Chicory</name>
    <dbReference type="NCBI Taxonomy" id="13427"/>
    <lineage>
        <taxon>Eukaryota</taxon>
        <taxon>Viridiplantae</taxon>
        <taxon>Streptophyta</taxon>
        <taxon>Embryophyta</taxon>
        <taxon>Tracheophyta</taxon>
        <taxon>Spermatophyta</taxon>
        <taxon>Magnoliopsida</taxon>
        <taxon>eudicotyledons</taxon>
        <taxon>Gunneridae</taxon>
        <taxon>Pentapetalae</taxon>
        <taxon>asterids</taxon>
        <taxon>campanulids</taxon>
        <taxon>Asterales</taxon>
        <taxon>Asteraceae</taxon>
        <taxon>Cichorioideae</taxon>
        <taxon>Cichorieae</taxon>
        <taxon>Cichoriinae</taxon>
        <taxon>Cichorium</taxon>
    </lineage>
</organism>
<evidence type="ECO:0000313" key="2">
    <source>
        <dbReference type="Proteomes" id="UP001055811"/>
    </source>
</evidence>
<sequence>MKVPLDSEFCEVCKVKEESITHAFWDCDRVGEVWSKIYRWWGVPSDVRGSGINNPNGSSSLLDTFDHFVAHAKTMMEKKIMHVLAYATLCIIWIQRNGTTFNNIIRNVEALFGEESNEGSSKVVNQNFSRINGLNQGLGPQKHARGGIQENGWRRENFSFADAVKGSGTSNTSKLADHERNCHKKGSDIAIRVKEKNKSGDG</sequence>
<evidence type="ECO:0000313" key="1">
    <source>
        <dbReference type="EMBL" id="KAI3723977.1"/>
    </source>
</evidence>
<name>A0ACB9BPK7_CICIN</name>
<reference evidence="1 2" key="2">
    <citation type="journal article" date="2022" name="Mol. Ecol. Resour.">
        <title>The genomes of chicory, endive, great burdock and yacon provide insights into Asteraceae paleo-polyploidization history and plant inulin production.</title>
        <authorList>
            <person name="Fan W."/>
            <person name="Wang S."/>
            <person name="Wang H."/>
            <person name="Wang A."/>
            <person name="Jiang F."/>
            <person name="Liu H."/>
            <person name="Zhao H."/>
            <person name="Xu D."/>
            <person name="Zhang Y."/>
        </authorList>
    </citation>
    <scope>NUCLEOTIDE SEQUENCE [LARGE SCALE GENOMIC DNA]</scope>
    <source>
        <strain evidence="2">cv. Punajuju</strain>
        <tissue evidence="1">Leaves</tissue>
    </source>
</reference>
<protein>
    <submittedName>
        <fullName evidence="1">Uncharacterized protein</fullName>
    </submittedName>
</protein>
<gene>
    <name evidence="1" type="ORF">L2E82_35741</name>
</gene>
<reference evidence="2" key="1">
    <citation type="journal article" date="2022" name="Mol. Ecol. Resour.">
        <title>The genomes of chicory, endive, great burdock and yacon provide insights into Asteraceae palaeo-polyploidization history and plant inulin production.</title>
        <authorList>
            <person name="Fan W."/>
            <person name="Wang S."/>
            <person name="Wang H."/>
            <person name="Wang A."/>
            <person name="Jiang F."/>
            <person name="Liu H."/>
            <person name="Zhao H."/>
            <person name="Xu D."/>
            <person name="Zhang Y."/>
        </authorList>
    </citation>
    <scope>NUCLEOTIDE SEQUENCE [LARGE SCALE GENOMIC DNA]</scope>
    <source>
        <strain evidence="2">cv. Punajuju</strain>
    </source>
</reference>
<comment type="caution">
    <text evidence="1">The sequence shown here is derived from an EMBL/GenBank/DDBJ whole genome shotgun (WGS) entry which is preliminary data.</text>
</comment>
<proteinExistence type="predicted"/>
<dbReference type="EMBL" id="CM042014">
    <property type="protein sequence ID" value="KAI3723977.1"/>
    <property type="molecule type" value="Genomic_DNA"/>
</dbReference>
<keyword evidence="2" id="KW-1185">Reference proteome</keyword>